<accession>A0ACB6V5L3</accession>
<keyword evidence="2" id="KW-1185">Reference proteome</keyword>
<reference evidence="1 2" key="1">
    <citation type="journal article" date="2020" name="Front. Microbiol.">
        <title>Phenotypic and Genetic Characterization of the Cheese Ripening Yeast Geotrichum candidum.</title>
        <authorList>
            <person name="Perkins V."/>
            <person name="Vignola S."/>
            <person name="Lessard M.H."/>
            <person name="Plante P.L."/>
            <person name="Corbeil J."/>
            <person name="Dugat-Bony E."/>
            <person name="Frenette M."/>
            <person name="Labrie S."/>
        </authorList>
    </citation>
    <scope>NUCLEOTIDE SEQUENCE [LARGE SCALE GENOMIC DNA]</scope>
    <source>
        <strain evidence="1 2">LMA-1147</strain>
    </source>
</reference>
<proteinExistence type="predicted"/>
<dbReference type="EMBL" id="QVQA01000042">
    <property type="protein sequence ID" value="KAF5098744.1"/>
    <property type="molecule type" value="Genomic_DNA"/>
</dbReference>
<name>A0ACB6V5L3_9ASCO</name>
<evidence type="ECO:0000313" key="1">
    <source>
        <dbReference type="EMBL" id="KAF5098744.1"/>
    </source>
</evidence>
<gene>
    <name evidence="1" type="ORF">D0Z00_001903</name>
</gene>
<dbReference type="Proteomes" id="UP000744676">
    <property type="component" value="Unassembled WGS sequence"/>
</dbReference>
<sequence>MTEKHTLEAATDFEANKKQKVDAAMPRQKGIAPIKAEYLLPRATTAAAVQSIQYNDEDEGGGVAERDSGAGTSKKVKKGKKNRGQNKARKLVQPRDAIKLCEHAMKPGSECPFGESCKFEHDRSKYVAAKPEDLPGECPVFEAMGYCPLGIKCRWLHSHYNQADSSSIVNEELWNKIKTINFEINKIQGSVLNDLQKRKFDFKLSEQYIPYMEAVIQANNAVNNKLGSIKKEREQQAAEATAAEEKASSTEENQESSAPEAKEEGTTEAAATTDANNDKKDNAAAYIEPPFQPAEKKKLYLNNAKIVSPLTTVGNLPYRRLMRTLGADYTYSEMALCLPVVQGHKSEWALPRAHSSEAGRFGVQLATATAWQAVKAAEAVASLTTGVSEINLNCGCPIDLVFRTGAGSALMDNPSRMIRLLNGMNAVSGEVPVTVKIRTGVRDDKPTAHTLVPRLLAETNVAAITIHGRSRAQRYTKTANWEYIGDVAKIVREHREELADEHGGRYTKPWVIGNGDVFSWEDWYSGLENQGVDSIMVARGALIKPWIFEEIEARQHLDKTATERLEIIKQYAKFGLEHWGSDEYGINLTRRFLCEFLSFTHRYIPVGLLEYLPAKINDRPEPWKGRNELETLLASSNYNDWIKVSEMVLGPVNENFDFTPKHKSNAYEKPEAAAAPAAN</sequence>
<organism evidence="1 2">
    <name type="scientific">Geotrichum galactomycetum</name>
    <dbReference type="NCBI Taxonomy" id="27317"/>
    <lineage>
        <taxon>Eukaryota</taxon>
        <taxon>Fungi</taxon>
        <taxon>Dikarya</taxon>
        <taxon>Ascomycota</taxon>
        <taxon>Saccharomycotina</taxon>
        <taxon>Dipodascomycetes</taxon>
        <taxon>Dipodascales</taxon>
        <taxon>Dipodascaceae</taxon>
        <taxon>Geotrichum</taxon>
    </lineage>
</organism>
<comment type="caution">
    <text evidence="1">The sequence shown here is derived from an EMBL/GenBank/DDBJ whole genome shotgun (WGS) entry which is preliminary data.</text>
</comment>
<evidence type="ECO:0000313" key="2">
    <source>
        <dbReference type="Proteomes" id="UP000744676"/>
    </source>
</evidence>
<protein>
    <submittedName>
        <fullName evidence="1">Uncharacterized protein</fullName>
    </submittedName>
</protein>